<dbReference type="KEGG" id="vg:26518134"/>
<dbReference type="RefSeq" id="YP_009189830.1">
    <property type="nucleotide sequence ID" value="NC_028679.1"/>
</dbReference>
<reference evidence="2 3" key="1">
    <citation type="submission" date="2015-08" db="EMBL/GenBank/DDBJ databases">
        <title>Isolation and characterization of an extensively-drug resistant Acinetobacter baumannii bacteriophage with broad host range.</title>
        <authorList>
            <person name="Liu Y."/>
            <person name="Guo X."/>
            <person name="Tang J."/>
            <person name="Liu F."/>
            <person name="Fan H."/>
            <person name="Yan Y."/>
            <person name="Xu Y."/>
            <person name="Shi Y."/>
        </authorList>
    </citation>
    <scope>NUCLEOTIDE SEQUENCE [LARGE SCALE GENOMIC DNA]</scope>
</reference>
<gene>
    <name evidence="2" type="ORF">vBAbaPPDAB9_7</name>
</gene>
<organism evidence="2 3">
    <name type="scientific">Acinetobacter phage vB_AbaP_PD-AB9</name>
    <dbReference type="NCBI Taxonomy" id="1701808"/>
    <lineage>
        <taxon>Viruses</taxon>
        <taxon>Duplodnaviria</taxon>
        <taxon>Heunggongvirae</taxon>
        <taxon>Uroviricota</taxon>
        <taxon>Caudoviricetes</taxon>
        <taxon>Autographivirales</taxon>
        <taxon>Autoscriptoviridae</taxon>
        <taxon>Beijerinckvirinae</taxon>
        <taxon>Friunavirus</taxon>
        <taxon>Friunavirus PDAB9</taxon>
    </lineage>
</organism>
<dbReference type="GeneID" id="26518134"/>
<name>A0A0S1RZY5_9CAUD</name>
<evidence type="ECO:0000313" key="3">
    <source>
        <dbReference type="Proteomes" id="UP000202846"/>
    </source>
</evidence>
<dbReference type="OrthoDB" id="644at10239"/>
<evidence type="ECO:0000256" key="1">
    <source>
        <dbReference type="SAM" id="Coils"/>
    </source>
</evidence>
<evidence type="ECO:0000313" key="2">
    <source>
        <dbReference type="EMBL" id="ALM01895.1"/>
    </source>
</evidence>
<evidence type="ECO:0008006" key="4">
    <source>
        <dbReference type="Google" id="ProtNLM"/>
    </source>
</evidence>
<keyword evidence="1" id="KW-0175">Coiled coil</keyword>
<keyword evidence="3" id="KW-1185">Reference proteome</keyword>
<proteinExistence type="predicted"/>
<feature type="coiled-coil region" evidence="1">
    <location>
        <begin position="122"/>
        <end position="149"/>
    </location>
</feature>
<dbReference type="Proteomes" id="UP000202846">
    <property type="component" value="Segment"/>
</dbReference>
<accession>A0A0S1RZY5</accession>
<protein>
    <recommendedName>
        <fullName evidence="4">Tailspike protein</fullName>
    </recommendedName>
</protein>
<dbReference type="EMBL" id="KT388103">
    <property type="protein sequence ID" value="ALM01895.1"/>
    <property type="molecule type" value="Genomic_DNA"/>
</dbReference>
<sequence length="833" mass="90419">MNILRSFTETVVTTPTDLFPISFEYDEKYDAVHVFLNDVAVEDLGYTVSQVNAVTLKVEPAIPEGTVRIERETDIDKMRYIFDAGALFIDQNVDADFRQIVHSQQEVRDGFIKLRNDVLPLVDGLEEALEAASEAGKAAEEAAQAAEEAANIALTNLRSTVSTIANLESLPTDDLYVGKCVYVVDLGCMYIYNGSSWDLSPVAHVTPDMFNGDIIEAANFAASHNLELHTGDTVYEVGVEFKVPKGLTWVANHTVIKQVAPAIDSSSASVLAPESNVTIKGYLILDMGAPTTGWGEKCHFRMDSFNNITPQVSNVQFDTLELRGGYFNCNGVVMAGGAKGLRGSCIKVGDSANIGRVFMAHWGNFTQHSYNRTTLKYTHVPNYSPTTHPNDCVIDSIYTGDLTCNTNDFSAIALISAGYNIHIGRIEGNVLDSTISGKGHYVATAGDLAFAYATPLERKRGMWGLTVDSIFGTTYSSAVCLISEALYRGADDLTNVVVPPTAADYDASIKLTIGDVDVTGRTAAVGNNYAVIARTGQFGKVKIESITTREFYSTFRIVDLCYNLEVGVMNCYDSKINPVTITGTTTLTRAPRGVHISTLNVWRYGVTSSSTTYRSVIQGDNFIDIVVDTLNVYEHGNAYCVVDIGGIITPPTTHIGEINVYDSTYPNTFLINNRSTMPIRLNSVYSTKPLVQVVSGGVVQTLLGKHIRYVSASVPTLSLNVGDEVLTNNGLLRCIAAGPASTTNLQLVEGGVDFAQDTIVLNPNTRHLLTSGRKLSYCKLALTSLRAAYSVSVDPTITFDVVMTADDTFSVYATNHNINTPYTLPSGRIYVQV</sequence>